<keyword evidence="6 7" id="KW-0175">Coiled coil</keyword>
<dbReference type="NCBIfam" id="TIGR01730">
    <property type="entry name" value="RND_mfp"/>
    <property type="match status" value="1"/>
</dbReference>
<evidence type="ECO:0000259" key="9">
    <source>
        <dbReference type="Pfam" id="PF25954"/>
    </source>
</evidence>
<dbReference type="OrthoDB" id="9806939at2"/>
<gene>
    <name evidence="10" type="primary">macA_1</name>
    <name evidence="10" type="ORF">Talka_00512</name>
</gene>
<dbReference type="AlphaFoldDB" id="A0A554WB99"/>
<dbReference type="PANTHER" id="PTHR32347:SF29">
    <property type="entry name" value="UPF0194 MEMBRANE PROTEIN YBHG"/>
    <property type="match status" value="1"/>
</dbReference>
<evidence type="ECO:0000256" key="4">
    <source>
        <dbReference type="ARBA" id="ARBA00022729"/>
    </source>
</evidence>
<comment type="similarity">
    <text evidence="2">Belongs to the membrane fusion protein (MFP) (TC 8.A.1) family.</text>
</comment>
<dbReference type="GO" id="GO:0016020">
    <property type="term" value="C:membrane"/>
    <property type="evidence" value="ECO:0007669"/>
    <property type="project" value="InterPro"/>
</dbReference>
<dbReference type="PANTHER" id="PTHR32347">
    <property type="entry name" value="EFFLUX SYSTEM COMPONENT YKNX-RELATED"/>
    <property type="match status" value="1"/>
</dbReference>
<dbReference type="RefSeq" id="WP_143889558.1">
    <property type="nucleotide sequence ID" value="NZ_VJNB01000002.1"/>
</dbReference>
<keyword evidence="4" id="KW-0732">Signal</keyword>
<evidence type="ECO:0000256" key="1">
    <source>
        <dbReference type="ARBA" id="ARBA00004418"/>
    </source>
</evidence>
<sequence length="405" mass="43250">MQRRAKQWIAGLGVAVAVLVAVGWWAGRPASVRAVAVQRGPIVQTVVVSGQVQAPTQWDVGSEVTATVRSVAVREGQTVRAGQLLVQLDDEEARAAVQQAEAALQEARLRRREQFAVTAPVSEATLQQAEANLRTAEREAERVRALVAQGFFSAQRADEAERAWAQARSAWQAARAQAQANRAGEVAAALLESRLRQAEAALALAQARLARTRVVSPVDGVVLARHVEPGSLAQPGRPLLTLAAQAPLRVEAAVDERHVRLLAPGLPARVAADADPTQPLDAVVDWVAPAADAQRGTVLVRLKLGNPPAWLRPAMTVSVEIVGARRDDARVAPAEAVRDIDSPQPWVLKVQDGRAVRQPVQVGLRGIGQVELTEGVEAGMLLIPQTEKALPGERVRVRQVVAAGR</sequence>
<evidence type="ECO:0000256" key="6">
    <source>
        <dbReference type="ARBA" id="ARBA00023054"/>
    </source>
</evidence>
<accession>A0A554WB99</accession>
<comment type="caution">
    <text evidence="10">The sequence shown here is derived from an EMBL/GenBank/DDBJ whole genome shotgun (WGS) entry which is preliminary data.</text>
</comment>
<comment type="subcellular location">
    <subcellularLocation>
        <location evidence="1">Periplasm</location>
    </subcellularLocation>
</comment>
<comment type="similarity">
    <text evidence="3">Belongs to the UPF0194 family.</text>
</comment>
<organism evidence="10 11">
    <name type="scientific">Tepidimonas alkaliphilus</name>
    <dbReference type="NCBI Taxonomy" id="2588942"/>
    <lineage>
        <taxon>Bacteria</taxon>
        <taxon>Pseudomonadati</taxon>
        <taxon>Pseudomonadota</taxon>
        <taxon>Betaproteobacteria</taxon>
        <taxon>Burkholderiales</taxon>
        <taxon>Tepidimonas</taxon>
    </lineage>
</organism>
<keyword evidence="5" id="KW-0574">Periplasm</keyword>
<dbReference type="InterPro" id="IPR058792">
    <property type="entry name" value="Beta-barrel_RND_2"/>
</dbReference>
<dbReference type="InterPro" id="IPR050465">
    <property type="entry name" value="UPF0194_transport"/>
</dbReference>
<evidence type="ECO:0000256" key="7">
    <source>
        <dbReference type="SAM" id="Coils"/>
    </source>
</evidence>
<dbReference type="Gene3D" id="2.40.420.20">
    <property type="match status" value="1"/>
</dbReference>
<dbReference type="Proteomes" id="UP000315736">
    <property type="component" value="Unassembled WGS sequence"/>
</dbReference>
<dbReference type="InterPro" id="IPR058625">
    <property type="entry name" value="MdtA-like_BSH"/>
</dbReference>
<evidence type="ECO:0000256" key="2">
    <source>
        <dbReference type="ARBA" id="ARBA00009477"/>
    </source>
</evidence>
<dbReference type="Gene3D" id="1.10.287.470">
    <property type="entry name" value="Helix hairpin bin"/>
    <property type="match status" value="1"/>
</dbReference>
<dbReference type="EMBL" id="VJNB01000002">
    <property type="protein sequence ID" value="TSE20849.1"/>
    <property type="molecule type" value="Genomic_DNA"/>
</dbReference>
<dbReference type="PRINTS" id="PR01490">
    <property type="entry name" value="RTXTOXIND"/>
</dbReference>
<evidence type="ECO:0000313" key="11">
    <source>
        <dbReference type="Proteomes" id="UP000315736"/>
    </source>
</evidence>
<dbReference type="GO" id="GO:0022857">
    <property type="term" value="F:transmembrane transporter activity"/>
    <property type="evidence" value="ECO:0007669"/>
    <property type="project" value="InterPro"/>
</dbReference>
<dbReference type="GO" id="GO:0042597">
    <property type="term" value="C:periplasmic space"/>
    <property type="evidence" value="ECO:0007669"/>
    <property type="project" value="UniProtKB-SubCell"/>
</dbReference>
<evidence type="ECO:0000313" key="10">
    <source>
        <dbReference type="EMBL" id="TSE20849.1"/>
    </source>
</evidence>
<feature type="coiled-coil region" evidence="7">
    <location>
        <begin position="88"/>
        <end position="146"/>
    </location>
</feature>
<dbReference type="Gene3D" id="2.40.50.100">
    <property type="match status" value="1"/>
</dbReference>
<evidence type="ECO:0000259" key="8">
    <source>
        <dbReference type="Pfam" id="PF25917"/>
    </source>
</evidence>
<dbReference type="Gene3D" id="2.40.30.170">
    <property type="match status" value="1"/>
</dbReference>
<proteinExistence type="inferred from homology"/>
<feature type="domain" description="CusB-like beta-barrel" evidence="9">
    <location>
        <begin position="250"/>
        <end position="323"/>
    </location>
</feature>
<dbReference type="Pfam" id="PF25954">
    <property type="entry name" value="Beta-barrel_RND_2"/>
    <property type="match status" value="1"/>
</dbReference>
<evidence type="ECO:0000256" key="3">
    <source>
        <dbReference type="ARBA" id="ARBA00010602"/>
    </source>
</evidence>
<dbReference type="InterPro" id="IPR006143">
    <property type="entry name" value="RND_pump_MFP"/>
</dbReference>
<dbReference type="Pfam" id="PF25917">
    <property type="entry name" value="BSH_RND"/>
    <property type="match status" value="1"/>
</dbReference>
<evidence type="ECO:0000256" key="5">
    <source>
        <dbReference type="ARBA" id="ARBA00022764"/>
    </source>
</evidence>
<keyword evidence="11" id="KW-1185">Reference proteome</keyword>
<name>A0A554WB99_9BURK</name>
<reference evidence="10 11" key="1">
    <citation type="submission" date="2019-07" db="EMBL/GenBank/DDBJ databases">
        <title>Tepidimonas alkaliphilus YIM 72238 draft genome.</title>
        <authorList>
            <person name="Da Costa M.S."/>
            <person name="Froufe H.J.C."/>
            <person name="Egas C."/>
            <person name="Albuquerque L."/>
        </authorList>
    </citation>
    <scope>NUCLEOTIDE SEQUENCE [LARGE SCALE GENOMIC DNA]</scope>
    <source>
        <strain evidence="10 11">YIM 72238</strain>
    </source>
</reference>
<dbReference type="SUPFAM" id="SSF111369">
    <property type="entry name" value="HlyD-like secretion proteins"/>
    <property type="match status" value="3"/>
</dbReference>
<protein>
    <submittedName>
        <fullName evidence="10">Macrolide export protein MacA</fullName>
    </submittedName>
</protein>
<feature type="domain" description="Multidrug resistance protein MdtA-like barrel-sandwich hybrid" evidence="8">
    <location>
        <begin position="59"/>
        <end position="238"/>
    </location>
</feature>